<dbReference type="eggNOG" id="COG0520">
    <property type="taxonomic scope" value="Bacteria"/>
</dbReference>
<keyword evidence="9" id="KW-1185">Reference proteome</keyword>
<dbReference type="InParanoid" id="B2A2E4"/>
<dbReference type="NCBIfam" id="TIGR01977">
    <property type="entry name" value="am_tr_V_EF2568"/>
    <property type="match status" value="1"/>
</dbReference>
<reference evidence="8 9" key="2">
    <citation type="journal article" date="2011" name="J. Bacteriol.">
        <title>Complete genome sequence of the anaerobic, halophilic alkalithermophile Natranaerobius thermophilus JW/NM-WN-LF.</title>
        <authorList>
            <person name="Zhao B."/>
            <person name="Mesbah N.M."/>
            <person name="Dalin E."/>
            <person name="Goodwin L."/>
            <person name="Nolan M."/>
            <person name="Pitluck S."/>
            <person name="Chertkov O."/>
            <person name="Brettin T.S."/>
            <person name="Han J."/>
            <person name="Larimer F.W."/>
            <person name="Land M.L."/>
            <person name="Hauser L."/>
            <person name="Kyrpides N."/>
            <person name="Wiegel J."/>
        </authorList>
    </citation>
    <scope>NUCLEOTIDE SEQUENCE [LARGE SCALE GENOMIC DNA]</scope>
    <source>
        <strain evidence="9">ATCC BAA-1301 / DSM 18059 / JW/NM-WN-LF</strain>
    </source>
</reference>
<dbReference type="GO" id="GO:0006534">
    <property type="term" value="P:cysteine metabolic process"/>
    <property type="evidence" value="ECO:0007669"/>
    <property type="project" value="InterPro"/>
</dbReference>
<dbReference type="Pfam" id="PF00266">
    <property type="entry name" value="Aminotran_5"/>
    <property type="match status" value="1"/>
</dbReference>
<keyword evidence="5" id="KW-0663">Pyridoxal phosphate</keyword>
<sequence>MVYLDNGATSWPKPEQVYRAVDECLRSGGNPGRGVNQSSLEMSRIIFEARYELANFLNIPNEDRLIFTKNVTEAINMVLKGILETGDHVLISPMEHNSVVRPLEYLKENRGISYDLIPSDSQGRLNISEIESLITENTKLLVFTHASNVLGTVLPARQLVQIAKSHGLYTLIDGAQSAGNMEVDVKALKADFFAFTGHKGLLGPQGTGGLFVREGIELEPLIHGGTGSNSRSLKQDGMFPDDFESGTVNMPGIAGLKEGVKYSRDNLTDIISSKQHLMEKLMDYLLDKSEIDVYGPPSSSISERVGLVTFNLKNIAADKVGQILDSEYEIITRTGLHCSPLAHRTAGSIDFGGVRVSIGPFTREDEIDQLIQALDQIINQ</sequence>
<keyword evidence="4" id="KW-0808">Transferase</keyword>
<evidence type="ECO:0000256" key="2">
    <source>
        <dbReference type="ARBA" id="ARBA00010447"/>
    </source>
</evidence>
<dbReference type="InterPro" id="IPR010970">
    <property type="entry name" value="Cys_dSase_SufS"/>
</dbReference>
<dbReference type="EMBL" id="CP001034">
    <property type="protein sequence ID" value="ACB86250.1"/>
    <property type="molecule type" value="Genomic_DNA"/>
</dbReference>
<evidence type="ECO:0000256" key="6">
    <source>
        <dbReference type="ARBA" id="ARBA00050776"/>
    </source>
</evidence>
<dbReference type="InterPro" id="IPR015421">
    <property type="entry name" value="PyrdxlP-dep_Trfase_major"/>
</dbReference>
<dbReference type="Gene3D" id="3.40.640.10">
    <property type="entry name" value="Type I PLP-dependent aspartate aminotransferase-like (Major domain)"/>
    <property type="match status" value="1"/>
</dbReference>
<evidence type="ECO:0000256" key="1">
    <source>
        <dbReference type="ARBA" id="ARBA00001933"/>
    </source>
</evidence>
<dbReference type="InterPro" id="IPR015422">
    <property type="entry name" value="PyrdxlP-dep_Trfase_small"/>
</dbReference>
<dbReference type="PANTHER" id="PTHR43586:SF4">
    <property type="entry name" value="ISOPENICILLIN N EPIMERASE"/>
    <property type="match status" value="1"/>
</dbReference>
<dbReference type="CDD" id="cd06453">
    <property type="entry name" value="SufS_like"/>
    <property type="match status" value="1"/>
</dbReference>
<evidence type="ECO:0000313" key="9">
    <source>
        <dbReference type="Proteomes" id="UP000001683"/>
    </source>
</evidence>
<feature type="domain" description="Aminotransferase class V" evidence="7">
    <location>
        <begin position="2"/>
        <end position="370"/>
    </location>
</feature>
<dbReference type="OrthoDB" id="9804366at2"/>
<dbReference type="STRING" id="457570.Nther_2696"/>
<dbReference type="KEGG" id="nth:Nther_2696"/>
<dbReference type="PIRSF" id="PIRSF005572">
    <property type="entry name" value="NifS"/>
    <property type="match status" value="1"/>
</dbReference>
<dbReference type="Proteomes" id="UP000001683">
    <property type="component" value="Chromosome"/>
</dbReference>
<dbReference type="HOGENOM" id="CLU_003433_2_4_9"/>
<evidence type="ECO:0000256" key="3">
    <source>
        <dbReference type="ARBA" id="ARBA00012239"/>
    </source>
</evidence>
<dbReference type="GO" id="GO:0031071">
    <property type="term" value="F:cysteine desulfurase activity"/>
    <property type="evidence" value="ECO:0007669"/>
    <property type="project" value="UniProtKB-EC"/>
</dbReference>
<protein>
    <recommendedName>
        <fullName evidence="3">cysteine desulfurase</fullName>
        <ecNumber evidence="3">2.8.1.7</ecNumber>
    </recommendedName>
</protein>
<accession>B2A2E4</accession>
<dbReference type="Gene3D" id="3.90.1150.10">
    <property type="entry name" value="Aspartate Aminotransferase, domain 1"/>
    <property type="match status" value="1"/>
</dbReference>
<comment type="catalytic activity">
    <reaction evidence="6">
        <text>(sulfur carrier)-H + L-cysteine = (sulfur carrier)-SH + L-alanine</text>
        <dbReference type="Rhea" id="RHEA:43892"/>
        <dbReference type="Rhea" id="RHEA-COMP:14737"/>
        <dbReference type="Rhea" id="RHEA-COMP:14739"/>
        <dbReference type="ChEBI" id="CHEBI:29917"/>
        <dbReference type="ChEBI" id="CHEBI:35235"/>
        <dbReference type="ChEBI" id="CHEBI:57972"/>
        <dbReference type="ChEBI" id="CHEBI:64428"/>
        <dbReference type="EC" id="2.8.1.7"/>
    </reaction>
</comment>
<reference evidence="8 9" key="1">
    <citation type="submission" date="2008-04" db="EMBL/GenBank/DDBJ databases">
        <title>Complete sequence of chromosome of Natranaerobius thermophilus JW/NM-WN-LF.</title>
        <authorList>
            <consortium name="US DOE Joint Genome Institute"/>
            <person name="Copeland A."/>
            <person name="Lucas S."/>
            <person name="Lapidus A."/>
            <person name="Glavina del Rio T."/>
            <person name="Dalin E."/>
            <person name="Tice H."/>
            <person name="Bruce D."/>
            <person name="Goodwin L."/>
            <person name="Pitluck S."/>
            <person name="Chertkov O."/>
            <person name="Brettin T."/>
            <person name="Detter J.C."/>
            <person name="Han C."/>
            <person name="Kuske C.R."/>
            <person name="Schmutz J."/>
            <person name="Larimer F."/>
            <person name="Land M."/>
            <person name="Hauser L."/>
            <person name="Kyrpides N."/>
            <person name="Lykidis A."/>
            <person name="Mesbah N.M."/>
            <person name="Wiegel J."/>
        </authorList>
    </citation>
    <scope>NUCLEOTIDE SEQUENCE [LARGE SCALE GENOMIC DNA]</scope>
    <source>
        <strain evidence="9">ATCC BAA-1301 / DSM 18059 / JW/NM-WN-LF</strain>
    </source>
</reference>
<dbReference type="EC" id="2.8.1.7" evidence="3"/>
<proteinExistence type="inferred from homology"/>
<dbReference type="InterPro" id="IPR010969">
    <property type="entry name" value="Cys_dSase-rel_unknwn_funct"/>
</dbReference>
<evidence type="ECO:0000313" key="8">
    <source>
        <dbReference type="EMBL" id="ACB86250.1"/>
    </source>
</evidence>
<dbReference type="SUPFAM" id="SSF53383">
    <property type="entry name" value="PLP-dependent transferases"/>
    <property type="match status" value="1"/>
</dbReference>
<comment type="similarity">
    <text evidence="2">Belongs to the class-V pyridoxal-phosphate-dependent aminotransferase family. Csd subfamily.</text>
</comment>
<dbReference type="InterPro" id="IPR000192">
    <property type="entry name" value="Aminotrans_V_dom"/>
</dbReference>
<name>B2A2E4_NATTJ</name>
<dbReference type="GO" id="GO:0030170">
    <property type="term" value="F:pyridoxal phosphate binding"/>
    <property type="evidence" value="ECO:0007669"/>
    <property type="project" value="InterPro"/>
</dbReference>
<dbReference type="InterPro" id="IPR015424">
    <property type="entry name" value="PyrdxlP-dep_Trfase"/>
</dbReference>
<evidence type="ECO:0000259" key="7">
    <source>
        <dbReference type="Pfam" id="PF00266"/>
    </source>
</evidence>
<organism evidence="8 9">
    <name type="scientific">Natranaerobius thermophilus (strain ATCC BAA-1301 / DSM 18059 / JW/NM-WN-LF)</name>
    <dbReference type="NCBI Taxonomy" id="457570"/>
    <lineage>
        <taxon>Bacteria</taxon>
        <taxon>Bacillati</taxon>
        <taxon>Bacillota</taxon>
        <taxon>Clostridia</taxon>
        <taxon>Natranaerobiales</taxon>
        <taxon>Natranaerobiaceae</taxon>
        <taxon>Natranaerobius</taxon>
    </lineage>
</organism>
<comment type="cofactor">
    <cofactor evidence="1">
        <name>pyridoxal 5'-phosphate</name>
        <dbReference type="ChEBI" id="CHEBI:597326"/>
    </cofactor>
</comment>
<dbReference type="InterPro" id="IPR016454">
    <property type="entry name" value="Cysteine_dSase"/>
</dbReference>
<evidence type="ECO:0000256" key="4">
    <source>
        <dbReference type="ARBA" id="ARBA00022679"/>
    </source>
</evidence>
<dbReference type="AlphaFoldDB" id="B2A2E4"/>
<dbReference type="FunCoup" id="B2A2E4">
    <property type="interactions" value="395"/>
</dbReference>
<evidence type="ECO:0000256" key="5">
    <source>
        <dbReference type="ARBA" id="ARBA00022898"/>
    </source>
</evidence>
<gene>
    <name evidence="8" type="ordered locus">Nther_2696</name>
</gene>
<dbReference type="RefSeq" id="WP_012449087.1">
    <property type="nucleotide sequence ID" value="NC_010718.1"/>
</dbReference>
<dbReference type="PANTHER" id="PTHR43586">
    <property type="entry name" value="CYSTEINE DESULFURASE"/>
    <property type="match status" value="1"/>
</dbReference>